<organism evidence="1 2">
    <name type="scientific">Cecembia rubra</name>
    <dbReference type="NCBI Taxonomy" id="1485585"/>
    <lineage>
        <taxon>Bacteria</taxon>
        <taxon>Pseudomonadati</taxon>
        <taxon>Bacteroidota</taxon>
        <taxon>Cytophagia</taxon>
        <taxon>Cytophagales</taxon>
        <taxon>Cyclobacteriaceae</taxon>
        <taxon>Cecembia</taxon>
    </lineage>
</organism>
<dbReference type="OrthoDB" id="1098088at2"/>
<gene>
    <name evidence="1" type="ORF">CLV48_10944</name>
</gene>
<dbReference type="Proteomes" id="UP000240708">
    <property type="component" value="Unassembled WGS sequence"/>
</dbReference>
<dbReference type="EMBL" id="PYGF01000009">
    <property type="protein sequence ID" value="PSL02579.1"/>
    <property type="molecule type" value="Genomic_DNA"/>
</dbReference>
<evidence type="ECO:0000313" key="1">
    <source>
        <dbReference type="EMBL" id="PSL02579.1"/>
    </source>
</evidence>
<keyword evidence="2" id="KW-1185">Reference proteome</keyword>
<dbReference type="RefSeq" id="WP_106568136.1">
    <property type="nucleotide sequence ID" value="NZ_JAUVYL010000003.1"/>
</dbReference>
<accession>A0A2P8DZE1</accession>
<name>A0A2P8DZE1_9BACT</name>
<evidence type="ECO:0000313" key="2">
    <source>
        <dbReference type="Proteomes" id="UP000240708"/>
    </source>
</evidence>
<protein>
    <submittedName>
        <fullName evidence="1">Uncharacterized protein</fullName>
    </submittedName>
</protein>
<sequence length="220" mass="25536">MHLVLIWVLLLCSPPFIQNLISSPENFINQEEFDTIVKYKNKKIPLAILGPVKEALAYFPELEDVEITFEFKERITGAVMQAQPRFISLFVDPIEKRKYRIKITRTLEFEESLTPIERIPRDALVGWIGHELGHIMDYLNRSTGNMMRFGLKYLTSKDKVVEAEYTADGYAIVCGMGHQILATKNFILNHDGFEDDYKDKIKNLYMTPDQIELMLESLNK</sequence>
<proteinExistence type="predicted"/>
<dbReference type="AlphaFoldDB" id="A0A2P8DZE1"/>
<comment type="caution">
    <text evidence="1">The sequence shown here is derived from an EMBL/GenBank/DDBJ whole genome shotgun (WGS) entry which is preliminary data.</text>
</comment>
<reference evidence="1 2" key="1">
    <citation type="submission" date="2018-03" db="EMBL/GenBank/DDBJ databases">
        <title>Genomic Encyclopedia of Archaeal and Bacterial Type Strains, Phase II (KMG-II): from individual species to whole genera.</title>
        <authorList>
            <person name="Goeker M."/>
        </authorList>
    </citation>
    <scope>NUCLEOTIDE SEQUENCE [LARGE SCALE GENOMIC DNA]</scope>
    <source>
        <strain evidence="1 2">DSM 28057</strain>
    </source>
</reference>